<dbReference type="Gene3D" id="2.40.128.110">
    <property type="entry name" value="Lipid/polyisoprenoid-binding, YceI-like"/>
    <property type="match status" value="1"/>
</dbReference>
<proteinExistence type="inferred from homology"/>
<dbReference type="Pfam" id="PF04264">
    <property type="entry name" value="YceI"/>
    <property type="match status" value="1"/>
</dbReference>
<comment type="similarity">
    <text evidence="1">Belongs to the UPF0312 family.</text>
</comment>
<feature type="domain" description="Lipid/polyisoprenoid-binding YceI-like" evidence="2">
    <location>
        <begin position="9"/>
        <end position="177"/>
    </location>
</feature>
<gene>
    <name evidence="3" type="ORF">QP029_05620</name>
</gene>
<dbReference type="PANTHER" id="PTHR34406:SF1">
    <property type="entry name" value="PROTEIN YCEI"/>
    <property type="match status" value="1"/>
</dbReference>
<organism evidence="3 4">
    <name type="scientific">Corynebacterium suedekumii</name>
    <dbReference type="NCBI Taxonomy" id="3049801"/>
    <lineage>
        <taxon>Bacteria</taxon>
        <taxon>Bacillati</taxon>
        <taxon>Actinomycetota</taxon>
        <taxon>Actinomycetes</taxon>
        <taxon>Mycobacteriales</taxon>
        <taxon>Corynebacteriaceae</taxon>
        <taxon>Corynebacterium</taxon>
    </lineage>
</organism>
<sequence>MTQIVLQGDYDIDPDHTAVYIEARHAMVTKIRGVFDDWEGTFSVGENLHDLKLTATVRASSINTGVPPRDVHLRSADFLDVREYPEITFESTNAWLDDELHGKVEGTLTLKGIARHEVFTLTLGGADIDPFGKYRVGFEARTEINRRDYGVMFQTVLESGGVLVSDNVTIVIDGSIVYRDPEPESGAGEF</sequence>
<protein>
    <submittedName>
        <fullName evidence="3">YceI family protein</fullName>
    </submittedName>
</protein>
<dbReference type="InterPro" id="IPR007372">
    <property type="entry name" value="Lipid/polyisoprenoid-bd_YceI"/>
</dbReference>
<accession>A0ABY8VNP8</accession>
<reference evidence="3 4" key="1">
    <citation type="submission" date="2023-05" db="EMBL/GenBank/DDBJ databases">
        <title>Corynebacterium suedekumii sp. nov. and Corynebacterium breve sp. nov. isolated from raw cow's milk.</title>
        <authorList>
            <person name="Baer M.K."/>
            <person name="Mehl L."/>
            <person name="Hellmuth R."/>
            <person name="Marke G."/>
            <person name="Lipski A."/>
        </authorList>
    </citation>
    <scope>NUCLEOTIDE SEQUENCE [LARGE SCALE GENOMIC DNA]</scope>
    <source>
        <strain evidence="3 4">LM112</strain>
    </source>
</reference>
<dbReference type="Proteomes" id="UP001238805">
    <property type="component" value="Chromosome"/>
</dbReference>
<dbReference type="SMART" id="SM00867">
    <property type="entry name" value="YceI"/>
    <property type="match status" value="1"/>
</dbReference>
<name>A0ABY8VNP8_9CORY</name>
<evidence type="ECO:0000313" key="3">
    <source>
        <dbReference type="EMBL" id="WIM71259.1"/>
    </source>
</evidence>
<dbReference type="RefSeq" id="WP_284875831.1">
    <property type="nucleotide sequence ID" value="NZ_CP126970.1"/>
</dbReference>
<evidence type="ECO:0000313" key="4">
    <source>
        <dbReference type="Proteomes" id="UP001238805"/>
    </source>
</evidence>
<dbReference type="InterPro" id="IPR036761">
    <property type="entry name" value="TTHA0802/YceI-like_sf"/>
</dbReference>
<dbReference type="PANTHER" id="PTHR34406">
    <property type="entry name" value="PROTEIN YCEI"/>
    <property type="match status" value="1"/>
</dbReference>
<keyword evidence="4" id="KW-1185">Reference proteome</keyword>
<evidence type="ECO:0000259" key="2">
    <source>
        <dbReference type="SMART" id="SM00867"/>
    </source>
</evidence>
<evidence type="ECO:0000256" key="1">
    <source>
        <dbReference type="ARBA" id="ARBA00008812"/>
    </source>
</evidence>
<dbReference type="SUPFAM" id="SSF101874">
    <property type="entry name" value="YceI-like"/>
    <property type="match status" value="1"/>
</dbReference>
<dbReference type="EMBL" id="CP126970">
    <property type="protein sequence ID" value="WIM71259.1"/>
    <property type="molecule type" value="Genomic_DNA"/>
</dbReference>